<comment type="similarity">
    <text evidence="7 10">Belongs to the fluoride channel Fluc/FEX (TC 1.A.43) family.</text>
</comment>
<evidence type="ECO:0000256" key="9">
    <source>
        <dbReference type="ARBA" id="ARBA00049940"/>
    </source>
</evidence>
<dbReference type="Proteomes" id="UP001321477">
    <property type="component" value="Chromosome"/>
</dbReference>
<accession>A0ABM8H2X9</accession>
<reference evidence="12" key="1">
    <citation type="journal article" date="2019" name="Int. J. Syst. Evol. Microbiol.">
        <title>The Global Catalogue of Microorganisms (GCM) 10K type strain sequencing project: providing services to taxonomists for standard genome sequencing and annotation.</title>
        <authorList>
            <consortium name="The Broad Institute Genomics Platform"/>
            <consortium name="The Broad Institute Genome Sequencing Center for Infectious Disease"/>
            <person name="Wu L."/>
            <person name="Ma J."/>
        </authorList>
    </citation>
    <scope>NUCLEOTIDE SEQUENCE [LARGE SCALE GENOMIC DNA]</scope>
    <source>
        <strain evidence="12">NBRC 109019</strain>
    </source>
</reference>
<sequence length="63" mass="6547">MPPVLAVFVGGLAGTGLRLALDVLLPHPDHGFPWSTFIANLVGTFVLGWLAGGSGRGPRRRPG</sequence>
<keyword evidence="5 10" id="KW-0472">Membrane</keyword>
<proteinExistence type="inferred from homology"/>
<evidence type="ECO:0000256" key="2">
    <source>
        <dbReference type="ARBA" id="ARBA00022475"/>
    </source>
</evidence>
<keyword evidence="4 10" id="KW-1133">Transmembrane helix</keyword>
<keyword evidence="6" id="KW-0407">Ion channel</keyword>
<gene>
    <name evidence="11" type="ORF">GCM10025870_22190</name>
</gene>
<comment type="caution">
    <text evidence="10">Lacks conserved residue(s) required for the propagation of feature annotation.</text>
</comment>
<evidence type="ECO:0000256" key="4">
    <source>
        <dbReference type="ARBA" id="ARBA00022989"/>
    </source>
</evidence>
<feature type="transmembrane region" description="Helical" evidence="10">
    <location>
        <begin position="30"/>
        <end position="51"/>
    </location>
</feature>
<protein>
    <recommendedName>
        <fullName evidence="10">Fluoride-specific ion channel</fullName>
    </recommendedName>
</protein>
<keyword evidence="12" id="KW-1185">Reference proteome</keyword>
<dbReference type="Pfam" id="PF02537">
    <property type="entry name" value="CRCB"/>
    <property type="match status" value="1"/>
</dbReference>
<evidence type="ECO:0000313" key="11">
    <source>
        <dbReference type="EMBL" id="BDZ55146.1"/>
    </source>
</evidence>
<dbReference type="InterPro" id="IPR003691">
    <property type="entry name" value="FluC"/>
</dbReference>
<keyword evidence="3 10" id="KW-0812">Transmembrane</keyword>
<comment type="subcellular location">
    <subcellularLocation>
        <location evidence="1">Cell membrane</location>
        <topology evidence="1">Multi-pass membrane protein</topology>
    </subcellularLocation>
</comment>
<evidence type="ECO:0000256" key="3">
    <source>
        <dbReference type="ARBA" id="ARBA00022692"/>
    </source>
</evidence>
<keyword evidence="2" id="KW-1003">Cell membrane</keyword>
<evidence type="ECO:0000256" key="10">
    <source>
        <dbReference type="RuleBase" id="RU004340"/>
    </source>
</evidence>
<name>A0ABM8H2X9_9MICO</name>
<evidence type="ECO:0000313" key="12">
    <source>
        <dbReference type="Proteomes" id="UP001321477"/>
    </source>
</evidence>
<evidence type="ECO:0000256" key="5">
    <source>
        <dbReference type="ARBA" id="ARBA00023136"/>
    </source>
</evidence>
<comment type="catalytic activity">
    <reaction evidence="8">
        <text>fluoride(in) = fluoride(out)</text>
        <dbReference type="Rhea" id="RHEA:76159"/>
        <dbReference type="ChEBI" id="CHEBI:17051"/>
    </reaction>
    <physiologicalReaction direction="left-to-right" evidence="8">
        <dbReference type="Rhea" id="RHEA:76160"/>
    </physiologicalReaction>
</comment>
<evidence type="ECO:0000256" key="1">
    <source>
        <dbReference type="ARBA" id="ARBA00004651"/>
    </source>
</evidence>
<evidence type="ECO:0000256" key="8">
    <source>
        <dbReference type="ARBA" id="ARBA00035585"/>
    </source>
</evidence>
<evidence type="ECO:0000256" key="7">
    <source>
        <dbReference type="ARBA" id="ARBA00035120"/>
    </source>
</evidence>
<organism evidence="11 12">
    <name type="scientific">Agromyces marinus</name>
    <dbReference type="NCBI Taxonomy" id="1389020"/>
    <lineage>
        <taxon>Bacteria</taxon>
        <taxon>Bacillati</taxon>
        <taxon>Actinomycetota</taxon>
        <taxon>Actinomycetes</taxon>
        <taxon>Micrococcales</taxon>
        <taxon>Microbacteriaceae</taxon>
        <taxon>Agromyces</taxon>
    </lineage>
</organism>
<keyword evidence="6" id="KW-0406">Ion transport</keyword>
<comment type="function">
    <text evidence="9">Fluoride-specific ion channel. Important for reducing fluoride concentration in the cell, thus reducing its toxicity.</text>
</comment>
<keyword evidence="6" id="KW-0813">Transport</keyword>
<dbReference type="RefSeq" id="WP_286328994.1">
    <property type="nucleotide sequence ID" value="NZ_AP027734.1"/>
</dbReference>
<dbReference type="EMBL" id="AP027734">
    <property type="protein sequence ID" value="BDZ55146.1"/>
    <property type="molecule type" value="Genomic_DNA"/>
</dbReference>
<evidence type="ECO:0000256" key="6">
    <source>
        <dbReference type="ARBA" id="ARBA00023303"/>
    </source>
</evidence>